<evidence type="ECO:0000313" key="4">
    <source>
        <dbReference type="Proteomes" id="UP000019384"/>
    </source>
</evidence>
<dbReference type="Pfam" id="PF00106">
    <property type="entry name" value="adh_short"/>
    <property type="match status" value="1"/>
</dbReference>
<dbReference type="SUPFAM" id="SSF51735">
    <property type="entry name" value="NAD(P)-binding Rossmann-fold domains"/>
    <property type="match status" value="1"/>
</dbReference>
<sequence length="316" mass="34502">MTSIAISADDFGLLQGKVALVTGGGNGIGSALVELLASKGSKVVFVDLEEKQSSALAQRLSVKYGKGSVNFIRANVLDWQSLRASFEYAFELFGTIDLVIPVAGILETRDFLEMELDPVTGLLQEPSYLSFDINIKGVMNTVKLALHYFSKSPKKDVKRRLTLVDSTSGYFGGLGQLSYKASKHGVTGVLRTLVNYTEQYGFVINAIAPSYTETYMMGPLKETWAQQGGPKNTPEQVAAAIAQISVDPQAQGQCWLIVNGKLTEIEKKIQSLAPVWCGEENLAQLGKGKQILDFIGNYPLPKKREVFNDHENDAKL</sequence>
<dbReference type="HOGENOM" id="CLU_010194_13_1_1"/>
<dbReference type="PANTHER" id="PTHR44229">
    <property type="entry name" value="15-HYDROXYPROSTAGLANDIN DEHYDROGENASE [NAD(+)]"/>
    <property type="match status" value="1"/>
</dbReference>
<dbReference type="PANTHER" id="PTHR44229:SF4">
    <property type="entry name" value="15-HYDROXYPROSTAGLANDIN DEHYDROGENASE [NAD(+)]"/>
    <property type="match status" value="1"/>
</dbReference>
<organism evidence="3 4">
    <name type="scientific">Kuraishia capsulata CBS 1993</name>
    <dbReference type="NCBI Taxonomy" id="1382522"/>
    <lineage>
        <taxon>Eukaryota</taxon>
        <taxon>Fungi</taxon>
        <taxon>Dikarya</taxon>
        <taxon>Ascomycota</taxon>
        <taxon>Saccharomycotina</taxon>
        <taxon>Pichiomycetes</taxon>
        <taxon>Pichiales</taxon>
        <taxon>Pichiaceae</taxon>
        <taxon>Kuraishia</taxon>
    </lineage>
</organism>
<proteinExistence type="inferred from homology"/>
<dbReference type="OrthoDB" id="47007at2759"/>
<dbReference type="GO" id="GO:0016616">
    <property type="term" value="F:oxidoreductase activity, acting on the CH-OH group of donors, NAD or NADP as acceptor"/>
    <property type="evidence" value="ECO:0007669"/>
    <property type="project" value="TreeGrafter"/>
</dbReference>
<gene>
    <name evidence="3" type="ORF">KUCA_T00002244001</name>
</gene>
<keyword evidence="2" id="KW-0560">Oxidoreductase</keyword>
<dbReference type="RefSeq" id="XP_022458279.1">
    <property type="nucleotide sequence ID" value="XM_022602478.1"/>
</dbReference>
<reference evidence="3" key="2">
    <citation type="submission" date="2014-02" db="EMBL/GenBank/DDBJ databases">
        <title>Complete DNA sequence of /Kuraishia capsulata/ illustrates novel genomic features among budding yeasts (/Saccharomycotina/).</title>
        <authorList>
            <person name="Morales L."/>
            <person name="Noel B."/>
            <person name="Porcel B."/>
            <person name="Marcet-Houben M."/>
            <person name="Hullo M-F."/>
            <person name="Sacerdot C."/>
            <person name="Tekaia F."/>
            <person name="Leh-Louis V."/>
            <person name="Despons L."/>
            <person name="Khanna V."/>
            <person name="Aury J-M."/>
            <person name="Barbe V."/>
            <person name="Couloux A."/>
            <person name="Labadie K."/>
            <person name="Pelletier E."/>
            <person name="Souciet J-L."/>
            <person name="Boekhout T."/>
            <person name="Gabaldon T."/>
            <person name="Wincker P."/>
            <person name="Dujon B."/>
        </authorList>
    </citation>
    <scope>NUCLEOTIDE SEQUENCE</scope>
    <source>
        <strain evidence="3">CBS 1993</strain>
    </source>
</reference>
<dbReference type="InterPro" id="IPR002347">
    <property type="entry name" value="SDR_fam"/>
</dbReference>
<evidence type="ECO:0000256" key="1">
    <source>
        <dbReference type="ARBA" id="ARBA00006484"/>
    </source>
</evidence>
<dbReference type="GeneID" id="34519667"/>
<dbReference type="Proteomes" id="UP000019384">
    <property type="component" value="Unassembled WGS sequence"/>
</dbReference>
<keyword evidence="4" id="KW-1185">Reference proteome</keyword>
<dbReference type="EMBL" id="HG793127">
    <property type="protein sequence ID" value="CDK26273.1"/>
    <property type="molecule type" value="Genomic_DNA"/>
</dbReference>
<dbReference type="PRINTS" id="PR00081">
    <property type="entry name" value="GDHRDH"/>
</dbReference>
<dbReference type="Gene3D" id="3.40.50.720">
    <property type="entry name" value="NAD(P)-binding Rossmann-like Domain"/>
    <property type="match status" value="1"/>
</dbReference>
<evidence type="ECO:0000313" key="3">
    <source>
        <dbReference type="EMBL" id="CDK26273.1"/>
    </source>
</evidence>
<comment type="similarity">
    <text evidence="1">Belongs to the short-chain dehydrogenases/reductases (SDR) family.</text>
</comment>
<dbReference type="AlphaFoldDB" id="W6MJV2"/>
<reference evidence="3" key="1">
    <citation type="submission" date="2013-12" db="EMBL/GenBank/DDBJ databases">
        <authorList>
            <person name="Genoscope - CEA"/>
        </authorList>
    </citation>
    <scope>NUCLEOTIDE SEQUENCE</scope>
    <source>
        <strain evidence="3">CBS 1993</strain>
    </source>
</reference>
<accession>W6MJV2</accession>
<dbReference type="STRING" id="1382522.W6MJV2"/>
<dbReference type="GO" id="GO:0005737">
    <property type="term" value="C:cytoplasm"/>
    <property type="evidence" value="ECO:0007669"/>
    <property type="project" value="TreeGrafter"/>
</dbReference>
<dbReference type="InterPro" id="IPR036291">
    <property type="entry name" value="NAD(P)-bd_dom_sf"/>
</dbReference>
<evidence type="ECO:0000256" key="2">
    <source>
        <dbReference type="ARBA" id="ARBA00023002"/>
    </source>
</evidence>
<protein>
    <submittedName>
        <fullName evidence="3">Uncharacterized protein</fullName>
    </submittedName>
</protein>
<name>W6MJV2_9ASCO</name>